<sequence length="74" mass="8725">MRLIEVRGRARGFEEQPRIQSSESDAREEEVFWRENTMTLGRFLSLESQNQVCLLLEVGGREKCNVNLVKWIKK</sequence>
<evidence type="ECO:0000313" key="2">
    <source>
        <dbReference type="Proteomes" id="UP001159405"/>
    </source>
</evidence>
<reference evidence="1 2" key="1">
    <citation type="submission" date="2022-05" db="EMBL/GenBank/DDBJ databases">
        <authorList>
            <consortium name="Genoscope - CEA"/>
            <person name="William W."/>
        </authorList>
    </citation>
    <scope>NUCLEOTIDE SEQUENCE [LARGE SCALE GENOMIC DNA]</scope>
</reference>
<protein>
    <submittedName>
        <fullName evidence="1">Uncharacterized protein</fullName>
    </submittedName>
</protein>
<accession>A0ABN8PCH4</accession>
<comment type="caution">
    <text evidence="1">The sequence shown here is derived from an EMBL/GenBank/DDBJ whole genome shotgun (WGS) entry which is preliminary data.</text>
</comment>
<proteinExistence type="predicted"/>
<evidence type="ECO:0000313" key="1">
    <source>
        <dbReference type="EMBL" id="CAH3140250.1"/>
    </source>
</evidence>
<feature type="non-terminal residue" evidence="1">
    <location>
        <position position="74"/>
    </location>
</feature>
<dbReference type="Proteomes" id="UP001159405">
    <property type="component" value="Unassembled WGS sequence"/>
</dbReference>
<dbReference type="EMBL" id="CALNXK010000064">
    <property type="protein sequence ID" value="CAH3140250.1"/>
    <property type="molecule type" value="Genomic_DNA"/>
</dbReference>
<organism evidence="1 2">
    <name type="scientific">Porites lobata</name>
    <dbReference type="NCBI Taxonomy" id="104759"/>
    <lineage>
        <taxon>Eukaryota</taxon>
        <taxon>Metazoa</taxon>
        <taxon>Cnidaria</taxon>
        <taxon>Anthozoa</taxon>
        <taxon>Hexacorallia</taxon>
        <taxon>Scleractinia</taxon>
        <taxon>Fungiina</taxon>
        <taxon>Poritidae</taxon>
        <taxon>Porites</taxon>
    </lineage>
</organism>
<name>A0ABN8PCH4_9CNID</name>
<gene>
    <name evidence="1" type="ORF">PLOB_00041132</name>
</gene>
<keyword evidence="2" id="KW-1185">Reference proteome</keyword>